<keyword evidence="6" id="KW-0573">Peptidoglycan synthesis</keyword>
<comment type="caution">
    <text evidence="18">The sequence shown here is derived from an EMBL/GenBank/DDBJ whole genome shotgun (WGS) entry which is preliminary data.</text>
</comment>
<feature type="transmembrane region" description="Helical" evidence="17">
    <location>
        <begin position="174"/>
        <end position="190"/>
    </location>
</feature>
<feature type="transmembrane region" description="Helical" evidence="17">
    <location>
        <begin position="121"/>
        <end position="138"/>
    </location>
</feature>
<protein>
    <recommendedName>
        <fullName evidence="12">Probable peptidoglycan glycosyltransferase FtsW</fullName>
        <ecNumber evidence="14">2.4.99.28</ecNumber>
    </recommendedName>
    <alternativeName>
        <fullName evidence="13">Cell division protein FtsW</fullName>
    </alternativeName>
    <alternativeName>
        <fullName evidence="10">Cell wall polymerase</fullName>
    </alternativeName>
    <alternativeName>
        <fullName evidence="9">Peptidoglycan polymerase</fullName>
    </alternativeName>
</protein>
<comment type="similarity">
    <text evidence="11">Belongs to the SEDS family. FtsW subfamily.</text>
</comment>
<dbReference type="PANTHER" id="PTHR30474:SF2">
    <property type="entry name" value="PEPTIDOGLYCAN GLYCOSYLTRANSFERASE FTSW-RELATED"/>
    <property type="match status" value="1"/>
</dbReference>
<feature type="compositionally biased region" description="Basic and acidic residues" evidence="16">
    <location>
        <begin position="424"/>
        <end position="436"/>
    </location>
</feature>
<dbReference type="EMBL" id="DXFB01000150">
    <property type="protein sequence ID" value="HIX45699.1"/>
    <property type="molecule type" value="Genomic_DNA"/>
</dbReference>
<dbReference type="AlphaFoldDB" id="A0A9D2AQR7"/>
<evidence type="ECO:0000256" key="2">
    <source>
        <dbReference type="ARBA" id="ARBA00022676"/>
    </source>
</evidence>
<organism evidence="18 19">
    <name type="scientific">Candidatus Barnesiella excrementipullorum</name>
    <dbReference type="NCBI Taxonomy" id="2838479"/>
    <lineage>
        <taxon>Bacteria</taxon>
        <taxon>Pseudomonadati</taxon>
        <taxon>Bacteroidota</taxon>
        <taxon>Bacteroidia</taxon>
        <taxon>Bacteroidales</taxon>
        <taxon>Barnesiellaceae</taxon>
        <taxon>Barnesiella</taxon>
    </lineage>
</organism>
<dbReference type="EC" id="2.4.99.28" evidence="14"/>
<dbReference type="GO" id="GO:0015648">
    <property type="term" value="F:lipid-linked peptidoglycan transporter activity"/>
    <property type="evidence" value="ECO:0007669"/>
    <property type="project" value="TreeGrafter"/>
</dbReference>
<evidence type="ECO:0000256" key="6">
    <source>
        <dbReference type="ARBA" id="ARBA00022984"/>
    </source>
</evidence>
<dbReference type="InterPro" id="IPR001182">
    <property type="entry name" value="FtsW/RodA"/>
</dbReference>
<sequence>MDAVKDYEVVEKRKVKYTSDWTLWACYIILCVVSVIEVFSASSLDLKNGSVYLPIESHVKFLLMGLVAVLVLEHIHYKYFKGLMLLAAPLSILLAVVVALFGESVGGASRAIEIGGLSLQAAEPCKFTVVLLLAYLFARFQKREGGLSTKGILLGFGVMFLYVALLITQGGSNAFLIMLVSCLMMIIAGLPKRLLVVGWTCVALAVGSVLWLHFSGNDDAADAAAADAVAVQSVDKKKENSSGFLKRLPVWKSRIDDWLGTGVPEYKKPTVYDHDGNSQRHHASMAIANGRGIGVGPGNSRECSRLQLAFSDFIYAIILEELGLAGGIIVLLCYIGIVIRAGMIGTQCKNAYSTLLIMGMALMISMQALYHMGISVGLLPVSGQPLPFISKGGTSILIMSMAMGIMLSVSRYAVEHTSEGLRGIDADDELPHDLRADNPSGVM</sequence>
<feature type="transmembrane region" description="Helical" evidence="17">
    <location>
        <begin position="195"/>
        <end position="214"/>
    </location>
</feature>
<evidence type="ECO:0000256" key="5">
    <source>
        <dbReference type="ARBA" id="ARBA00022960"/>
    </source>
</evidence>
<dbReference type="Proteomes" id="UP000824246">
    <property type="component" value="Unassembled WGS sequence"/>
</dbReference>
<evidence type="ECO:0000256" key="8">
    <source>
        <dbReference type="ARBA" id="ARBA00023136"/>
    </source>
</evidence>
<dbReference type="GO" id="GO:0008360">
    <property type="term" value="P:regulation of cell shape"/>
    <property type="evidence" value="ECO:0007669"/>
    <property type="project" value="UniProtKB-KW"/>
</dbReference>
<evidence type="ECO:0000256" key="13">
    <source>
        <dbReference type="ARBA" id="ARBA00041418"/>
    </source>
</evidence>
<feature type="region of interest" description="Disordered" evidence="16">
    <location>
        <begin position="424"/>
        <end position="443"/>
    </location>
</feature>
<evidence type="ECO:0000313" key="18">
    <source>
        <dbReference type="EMBL" id="HIX45699.1"/>
    </source>
</evidence>
<comment type="catalytic activity">
    <reaction evidence="15">
        <text>[GlcNAc-(1-&gt;4)-Mur2Ac(oyl-L-Ala-gamma-D-Glu-L-Lys-D-Ala-D-Ala)](n)-di-trans,octa-cis-undecaprenyl diphosphate + beta-D-GlcNAc-(1-&gt;4)-Mur2Ac(oyl-L-Ala-gamma-D-Glu-L-Lys-D-Ala-D-Ala)-di-trans,octa-cis-undecaprenyl diphosphate = [GlcNAc-(1-&gt;4)-Mur2Ac(oyl-L-Ala-gamma-D-Glu-L-Lys-D-Ala-D-Ala)](n+1)-di-trans,octa-cis-undecaprenyl diphosphate + di-trans,octa-cis-undecaprenyl diphosphate + H(+)</text>
        <dbReference type="Rhea" id="RHEA:23708"/>
        <dbReference type="Rhea" id="RHEA-COMP:9602"/>
        <dbReference type="Rhea" id="RHEA-COMP:9603"/>
        <dbReference type="ChEBI" id="CHEBI:15378"/>
        <dbReference type="ChEBI" id="CHEBI:58405"/>
        <dbReference type="ChEBI" id="CHEBI:60033"/>
        <dbReference type="ChEBI" id="CHEBI:78435"/>
        <dbReference type="EC" id="2.4.99.28"/>
    </reaction>
</comment>
<evidence type="ECO:0000256" key="9">
    <source>
        <dbReference type="ARBA" id="ARBA00032370"/>
    </source>
</evidence>
<evidence type="ECO:0000256" key="3">
    <source>
        <dbReference type="ARBA" id="ARBA00022679"/>
    </source>
</evidence>
<name>A0A9D2AQR7_9BACT</name>
<evidence type="ECO:0000256" key="14">
    <source>
        <dbReference type="ARBA" id="ARBA00044770"/>
    </source>
</evidence>
<feature type="transmembrane region" description="Helical" evidence="17">
    <location>
        <begin position="51"/>
        <end position="71"/>
    </location>
</feature>
<dbReference type="GO" id="GO:0008955">
    <property type="term" value="F:peptidoglycan glycosyltransferase activity"/>
    <property type="evidence" value="ECO:0007669"/>
    <property type="project" value="UniProtKB-EC"/>
</dbReference>
<feature type="transmembrane region" description="Helical" evidence="17">
    <location>
        <begin position="351"/>
        <end position="372"/>
    </location>
</feature>
<evidence type="ECO:0000256" key="11">
    <source>
        <dbReference type="ARBA" id="ARBA00038053"/>
    </source>
</evidence>
<keyword evidence="2" id="KW-0328">Glycosyltransferase</keyword>
<feature type="transmembrane region" description="Helical" evidence="17">
    <location>
        <begin position="392"/>
        <end position="414"/>
    </location>
</feature>
<evidence type="ECO:0000256" key="4">
    <source>
        <dbReference type="ARBA" id="ARBA00022692"/>
    </source>
</evidence>
<keyword evidence="4 17" id="KW-0812">Transmembrane</keyword>
<gene>
    <name evidence="18" type="ORF">H9982_05720</name>
</gene>
<dbReference type="GO" id="GO:0051301">
    <property type="term" value="P:cell division"/>
    <property type="evidence" value="ECO:0007669"/>
    <property type="project" value="InterPro"/>
</dbReference>
<reference evidence="18" key="2">
    <citation type="submission" date="2021-04" db="EMBL/GenBank/DDBJ databases">
        <authorList>
            <person name="Gilroy R."/>
        </authorList>
    </citation>
    <scope>NUCLEOTIDE SEQUENCE</scope>
    <source>
        <strain evidence="18">ChiHjej12B11-16260</strain>
    </source>
</reference>
<accession>A0A9D2AQR7</accession>
<feature type="transmembrane region" description="Helical" evidence="17">
    <location>
        <begin position="83"/>
        <end position="101"/>
    </location>
</feature>
<keyword evidence="3" id="KW-0808">Transferase</keyword>
<proteinExistence type="inferred from homology"/>
<keyword evidence="7 17" id="KW-1133">Transmembrane helix</keyword>
<dbReference type="Pfam" id="PF01098">
    <property type="entry name" value="FTSW_RODA_SPOVE"/>
    <property type="match status" value="2"/>
</dbReference>
<feature type="transmembrane region" description="Helical" evidence="17">
    <location>
        <begin position="150"/>
        <end position="168"/>
    </location>
</feature>
<dbReference type="GO" id="GO:0005886">
    <property type="term" value="C:plasma membrane"/>
    <property type="evidence" value="ECO:0007669"/>
    <property type="project" value="TreeGrafter"/>
</dbReference>
<comment type="subcellular location">
    <subcellularLocation>
        <location evidence="1">Membrane</location>
        <topology evidence="1">Multi-pass membrane protein</topology>
    </subcellularLocation>
</comment>
<evidence type="ECO:0000256" key="15">
    <source>
        <dbReference type="ARBA" id="ARBA00049902"/>
    </source>
</evidence>
<evidence type="ECO:0000313" key="19">
    <source>
        <dbReference type="Proteomes" id="UP000824246"/>
    </source>
</evidence>
<evidence type="ECO:0000256" key="10">
    <source>
        <dbReference type="ARBA" id="ARBA00033270"/>
    </source>
</evidence>
<keyword evidence="8 17" id="KW-0472">Membrane</keyword>
<evidence type="ECO:0000256" key="1">
    <source>
        <dbReference type="ARBA" id="ARBA00004141"/>
    </source>
</evidence>
<evidence type="ECO:0000256" key="7">
    <source>
        <dbReference type="ARBA" id="ARBA00022989"/>
    </source>
</evidence>
<evidence type="ECO:0000256" key="12">
    <source>
        <dbReference type="ARBA" id="ARBA00041185"/>
    </source>
</evidence>
<dbReference type="GO" id="GO:0009252">
    <property type="term" value="P:peptidoglycan biosynthetic process"/>
    <property type="evidence" value="ECO:0007669"/>
    <property type="project" value="UniProtKB-KW"/>
</dbReference>
<dbReference type="PANTHER" id="PTHR30474">
    <property type="entry name" value="CELL CYCLE PROTEIN"/>
    <property type="match status" value="1"/>
</dbReference>
<evidence type="ECO:0000256" key="17">
    <source>
        <dbReference type="SAM" id="Phobius"/>
    </source>
</evidence>
<reference evidence="18" key="1">
    <citation type="journal article" date="2021" name="PeerJ">
        <title>Extensive microbial diversity within the chicken gut microbiome revealed by metagenomics and culture.</title>
        <authorList>
            <person name="Gilroy R."/>
            <person name="Ravi A."/>
            <person name="Getino M."/>
            <person name="Pursley I."/>
            <person name="Horton D.L."/>
            <person name="Alikhan N.F."/>
            <person name="Baker D."/>
            <person name="Gharbi K."/>
            <person name="Hall N."/>
            <person name="Watson M."/>
            <person name="Adriaenssens E.M."/>
            <person name="Foster-Nyarko E."/>
            <person name="Jarju S."/>
            <person name="Secka A."/>
            <person name="Antonio M."/>
            <person name="Oren A."/>
            <person name="Chaudhuri R.R."/>
            <person name="La Ragione R."/>
            <person name="Hildebrand F."/>
            <person name="Pallen M.J."/>
        </authorList>
    </citation>
    <scope>NUCLEOTIDE SEQUENCE</scope>
    <source>
        <strain evidence="18">ChiHjej12B11-16260</strain>
    </source>
</reference>
<evidence type="ECO:0000256" key="16">
    <source>
        <dbReference type="SAM" id="MobiDB-lite"/>
    </source>
</evidence>
<dbReference type="GO" id="GO:0032153">
    <property type="term" value="C:cell division site"/>
    <property type="evidence" value="ECO:0007669"/>
    <property type="project" value="TreeGrafter"/>
</dbReference>
<keyword evidence="5" id="KW-0133">Cell shape</keyword>
<feature type="transmembrane region" description="Helical" evidence="17">
    <location>
        <begin position="21"/>
        <end position="39"/>
    </location>
</feature>
<feature type="transmembrane region" description="Helical" evidence="17">
    <location>
        <begin position="313"/>
        <end position="339"/>
    </location>
</feature>